<accession>A0ABY4TV93</accession>
<dbReference type="PANTHER" id="PTHR44688:SF16">
    <property type="entry name" value="DNA-BINDING TRANSCRIPTIONAL ACTIVATOR DEVR_DOSR"/>
    <property type="match status" value="1"/>
</dbReference>
<dbReference type="Gene3D" id="3.30.450.80">
    <property type="entry name" value="Transcription factor LuxR-like, autoinducer-binding domain"/>
    <property type="match status" value="1"/>
</dbReference>
<evidence type="ECO:0000259" key="4">
    <source>
        <dbReference type="PROSITE" id="PS50043"/>
    </source>
</evidence>
<dbReference type="InterPro" id="IPR005143">
    <property type="entry name" value="TF_LuxR_autoind-bd_dom"/>
</dbReference>
<evidence type="ECO:0000313" key="6">
    <source>
        <dbReference type="Proteomes" id="UP001055580"/>
    </source>
</evidence>
<protein>
    <submittedName>
        <fullName evidence="5">LuxR family transcriptional regulator</fullName>
    </submittedName>
</protein>
<gene>
    <name evidence="5" type="ORF">M9980_01280</name>
</gene>
<dbReference type="InterPro" id="IPR000792">
    <property type="entry name" value="Tscrpt_reg_LuxR_C"/>
</dbReference>
<dbReference type="Pfam" id="PF03472">
    <property type="entry name" value="Autoind_bind"/>
    <property type="match status" value="1"/>
</dbReference>
<evidence type="ECO:0000256" key="2">
    <source>
        <dbReference type="ARBA" id="ARBA00023125"/>
    </source>
</evidence>
<name>A0ABY4TV93_9SPHN</name>
<dbReference type="PANTHER" id="PTHR44688">
    <property type="entry name" value="DNA-BINDING TRANSCRIPTIONAL ACTIVATOR DEVR_DOSR"/>
    <property type="match status" value="1"/>
</dbReference>
<keyword evidence="1" id="KW-0805">Transcription regulation</keyword>
<dbReference type="PROSITE" id="PS50043">
    <property type="entry name" value="HTH_LUXR_2"/>
    <property type="match status" value="1"/>
</dbReference>
<dbReference type="SMART" id="SM00421">
    <property type="entry name" value="HTH_LUXR"/>
    <property type="match status" value="1"/>
</dbReference>
<reference evidence="5" key="1">
    <citation type="submission" date="2022-05" db="EMBL/GenBank/DDBJ databases">
        <title>Sphingomonas sp. strain RMG20 Genome sequencing and assembly.</title>
        <authorList>
            <person name="Kim I."/>
        </authorList>
    </citation>
    <scope>NUCLEOTIDE SEQUENCE</scope>
    <source>
        <strain evidence="5">RMG20</strain>
    </source>
</reference>
<dbReference type="SUPFAM" id="SSF46894">
    <property type="entry name" value="C-terminal effector domain of the bipartite response regulators"/>
    <property type="match status" value="1"/>
</dbReference>
<dbReference type="InterPro" id="IPR036388">
    <property type="entry name" value="WH-like_DNA-bd_sf"/>
</dbReference>
<dbReference type="SUPFAM" id="SSF75516">
    <property type="entry name" value="Pheromone-binding domain of LuxR-like quorum-sensing transcription factors"/>
    <property type="match status" value="1"/>
</dbReference>
<dbReference type="Gene3D" id="1.10.10.10">
    <property type="entry name" value="Winged helix-like DNA-binding domain superfamily/Winged helix DNA-binding domain"/>
    <property type="match status" value="1"/>
</dbReference>
<feature type="domain" description="HTH luxR-type" evidence="4">
    <location>
        <begin position="172"/>
        <end position="237"/>
    </location>
</feature>
<organism evidence="5 6">
    <name type="scientific">Sphingomonas donggukensis</name>
    <dbReference type="NCBI Taxonomy" id="2949093"/>
    <lineage>
        <taxon>Bacteria</taxon>
        <taxon>Pseudomonadati</taxon>
        <taxon>Pseudomonadota</taxon>
        <taxon>Alphaproteobacteria</taxon>
        <taxon>Sphingomonadales</taxon>
        <taxon>Sphingomonadaceae</taxon>
        <taxon>Sphingomonas</taxon>
    </lineage>
</organism>
<evidence type="ECO:0000256" key="3">
    <source>
        <dbReference type="ARBA" id="ARBA00023163"/>
    </source>
</evidence>
<proteinExistence type="predicted"/>
<keyword evidence="2" id="KW-0238">DNA-binding</keyword>
<keyword evidence="3" id="KW-0804">Transcription</keyword>
<keyword evidence="6" id="KW-1185">Reference proteome</keyword>
<evidence type="ECO:0000313" key="5">
    <source>
        <dbReference type="EMBL" id="URW75894.1"/>
    </source>
</evidence>
<dbReference type="Proteomes" id="UP001055580">
    <property type="component" value="Chromosome"/>
</dbReference>
<dbReference type="Pfam" id="PF00196">
    <property type="entry name" value="GerE"/>
    <property type="match status" value="1"/>
</dbReference>
<dbReference type="CDD" id="cd06170">
    <property type="entry name" value="LuxR_C_like"/>
    <property type="match status" value="1"/>
</dbReference>
<sequence length="247" mass="26823">MTTLAAVPGILCAFQSAATLAELALVLTDVSARLRFRYFAMVQHVDFGGKAARGFRLHNYPDQWQEFFDRRGLGPTDPVHRASHTTLTAFRWHDVGAMIPLNAQDREVLALATAQGLGDGITVPAHVPGELLGSTSFASAANDDIDPQAIPVAQLAGQFAFESSRRLMAVRPCHASQKLTTRQLECIMYVGRGKTDGEIAQILGLSHNTVVEHLRNARERYNAAARSVLPVRALYDGALSFADVLVS</sequence>
<dbReference type="EMBL" id="CP098401">
    <property type="protein sequence ID" value="URW75894.1"/>
    <property type="molecule type" value="Genomic_DNA"/>
</dbReference>
<dbReference type="InterPro" id="IPR016032">
    <property type="entry name" value="Sig_transdc_resp-reg_C-effctor"/>
</dbReference>
<dbReference type="RefSeq" id="WP_250752541.1">
    <property type="nucleotide sequence ID" value="NZ_CP098401.1"/>
</dbReference>
<evidence type="ECO:0000256" key="1">
    <source>
        <dbReference type="ARBA" id="ARBA00023015"/>
    </source>
</evidence>
<dbReference type="InterPro" id="IPR036693">
    <property type="entry name" value="TF_LuxR_autoind-bd_dom_sf"/>
</dbReference>
<dbReference type="PRINTS" id="PR00038">
    <property type="entry name" value="HTHLUXR"/>
</dbReference>